<reference evidence="5" key="3">
    <citation type="journal article" date="2017" name="Nature">
        <title>Genome sequence of the progenitor of the wheat D genome Aegilops tauschii.</title>
        <authorList>
            <person name="Luo M.C."/>
            <person name="Gu Y.Q."/>
            <person name="Puiu D."/>
            <person name="Wang H."/>
            <person name="Twardziok S.O."/>
            <person name="Deal K.R."/>
            <person name="Huo N."/>
            <person name="Zhu T."/>
            <person name="Wang L."/>
            <person name="Wang Y."/>
            <person name="McGuire P.E."/>
            <person name="Liu S."/>
            <person name="Long H."/>
            <person name="Ramasamy R.K."/>
            <person name="Rodriguez J.C."/>
            <person name="Van S.L."/>
            <person name="Yuan L."/>
            <person name="Wang Z."/>
            <person name="Xia Z."/>
            <person name="Xiao L."/>
            <person name="Anderson O.D."/>
            <person name="Ouyang S."/>
            <person name="Liang Y."/>
            <person name="Zimin A.V."/>
            <person name="Pertea G."/>
            <person name="Qi P."/>
            <person name="Bennetzen J.L."/>
            <person name="Dai X."/>
            <person name="Dawson M.W."/>
            <person name="Muller H.G."/>
            <person name="Kugler K."/>
            <person name="Rivarola-Duarte L."/>
            <person name="Spannagl M."/>
            <person name="Mayer K.F.X."/>
            <person name="Lu F.H."/>
            <person name="Bevan M.W."/>
            <person name="Leroy P."/>
            <person name="Li P."/>
            <person name="You F.M."/>
            <person name="Sun Q."/>
            <person name="Liu Z."/>
            <person name="Lyons E."/>
            <person name="Wicker T."/>
            <person name="Salzberg S.L."/>
            <person name="Devos K.M."/>
            <person name="Dvorak J."/>
        </authorList>
    </citation>
    <scope>NUCLEOTIDE SEQUENCE [LARGE SCALE GENOMIC DNA]</scope>
    <source>
        <strain evidence="5">cv. AL8/78</strain>
    </source>
</reference>
<organism evidence="5 6">
    <name type="scientific">Aegilops tauschii subsp. strangulata</name>
    <name type="common">Goatgrass</name>
    <dbReference type="NCBI Taxonomy" id="200361"/>
    <lineage>
        <taxon>Eukaryota</taxon>
        <taxon>Viridiplantae</taxon>
        <taxon>Streptophyta</taxon>
        <taxon>Embryophyta</taxon>
        <taxon>Tracheophyta</taxon>
        <taxon>Spermatophyta</taxon>
        <taxon>Magnoliopsida</taxon>
        <taxon>Liliopsida</taxon>
        <taxon>Poales</taxon>
        <taxon>Poaceae</taxon>
        <taxon>BOP clade</taxon>
        <taxon>Pooideae</taxon>
        <taxon>Triticodae</taxon>
        <taxon>Triticeae</taxon>
        <taxon>Triticinae</taxon>
        <taxon>Aegilops</taxon>
    </lineage>
</organism>
<dbReference type="Gramene" id="AET6Gv20982900.4">
    <property type="protein sequence ID" value="AET6Gv20982900.4"/>
    <property type="gene ID" value="AET6Gv20982900"/>
</dbReference>
<reference evidence="6" key="2">
    <citation type="journal article" date="2017" name="Nat. Plants">
        <title>The Aegilops tauschii genome reveals multiple impacts of transposons.</title>
        <authorList>
            <person name="Zhao G."/>
            <person name="Zou C."/>
            <person name="Li K."/>
            <person name="Wang K."/>
            <person name="Li T."/>
            <person name="Gao L."/>
            <person name="Zhang X."/>
            <person name="Wang H."/>
            <person name="Yang Z."/>
            <person name="Liu X."/>
            <person name="Jiang W."/>
            <person name="Mao L."/>
            <person name="Kong X."/>
            <person name="Jiao Y."/>
            <person name="Jia J."/>
        </authorList>
    </citation>
    <scope>NUCLEOTIDE SEQUENCE [LARGE SCALE GENOMIC DNA]</scope>
    <source>
        <strain evidence="6">cv. AL8/78</strain>
    </source>
</reference>
<reference evidence="5" key="4">
    <citation type="submission" date="2019-03" db="UniProtKB">
        <authorList>
            <consortium name="EnsemblPlants"/>
        </authorList>
    </citation>
    <scope>IDENTIFICATION</scope>
</reference>
<evidence type="ECO:0000256" key="2">
    <source>
        <dbReference type="ARBA" id="ARBA00022473"/>
    </source>
</evidence>
<keyword evidence="3" id="KW-0539">Nucleus</keyword>
<reference evidence="6" key="1">
    <citation type="journal article" date="2014" name="Science">
        <title>Ancient hybridizations among the ancestral genomes of bread wheat.</title>
        <authorList>
            <consortium name="International Wheat Genome Sequencing Consortium,"/>
            <person name="Marcussen T."/>
            <person name="Sandve S.R."/>
            <person name="Heier L."/>
            <person name="Spannagl M."/>
            <person name="Pfeifer M."/>
            <person name="Jakobsen K.S."/>
            <person name="Wulff B.B."/>
            <person name="Steuernagel B."/>
            <person name="Mayer K.F."/>
            <person name="Olsen O.A."/>
        </authorList>
    </citation>
    <scope>NUCLEOTIDE SEQUENCE [LARGE SCALE GENOMIC DNA]</scope>
    <source>
        <strain evidence="6">cv. AL8/78</strain>
    </source>
</reference>
<reference evidence="5" key="5">
    <citation type="journal article" date="2021" name="G3 (Bethesda)">
        <title>Aegilops tauschii genome assembly Aet v5.0 features greater sequence contiguity and improved annotation.</title>
        <authorList>
            <person name="Wang L."/>
            <person name="Zhu T."/>
            <person name="Rodriguez J.C."/>
            <person name="Deal K.R."/>
            <person name="Dubcovsky J."/>
            <person name="McGuire P.E."/>
            <person name="Lux T."/>
            <person name="Spannagl M."/>
            <person name="Mayer K.F.X."/>
            <person name="Baldrich P."/>
            <person name="Meyers B.C."/>
            <person name="Huo N."/>
            <person name="Gu Y.Q."/>
            <person name="Zhou H."/>
            <person name="Devos K.M."/>
            <person name="Bennetzen J.L."/>
            <person name="Unver T."/>
            <person name="Budak H."/>
            <person name="Gulick P.J."/>
            <person name="Galiba G."/>
            <person name="Kalapos B."/>
            <person name="Nelson D.R."/>
            <person name="Li P."/>
            <person name="You F.M."/>
            <person name="Luo M.C."/>
            <person name="Dvorak J."/>
        </authorList>
    </citation>
    <scope>NUCLEOTIDE SEQUENCE [LARGE SCALE GENOMIC DNA]</scope>
    <source>
        <strain evidence="5">cv. AL8/78</strain>
    </source>
</reference>
<evidence type="ECO:0000256" key="4">
    <source>
        <dbReference type="ARBA" id="ARBA00025806"/>
    </source>
</evidence>
<comment type="similarity">
    <text evidence="4">Belongs to the DONSON family.</text>
</comment>
<dbReference type="EnsemblPlants" id="AET6Gv20982900.4">
    <property type="protein sequence ID" value="AET6Gv20982900.4"/>
    <property type="gene ID" value="AET6Gv20982900"/>
</dbReference>
<evidence type="ECO:0000313" key="5">
    <source>
        <dbReference type="EnsemblPlants" id="AET6Gv20982900.4"/>
    </source>
</evidence>
<evidence type="ECO:0000313" key="6">
    <source>
        <dbReference type="Proteomes" id="UP000015105"/>
    </source>
</evidence>
<evidence type="ECO:0000256" key="3">
    <source>
        <dbReference type="ARBA" id="ARBA00023242"/>
    </source>
</evidence>
<dbReference type="InterPro" id="IPR024861">
    <property type="entry name" value="Donson"/>
</dbReference>
<dbReference type="Proteomes" id="UP000015105">
    <property type="component" value="Chromosome 6D"/>
</dbReference>
<comment type="subcellular location">
    <subcellularLocation>
        <location evidence="1">Nucleus</location>
    </subcellularLocation>
</comment>
<dbReference type="GO" id="GO:0005634">
    <property type="term" value="C:nucleus"/>
    <property type="evidence" value="ECO:0007669"/>
    <property type="project" value="UniProtKB-SubCell"/>
</dbReference>
<accession>A0A453Q5M4</accession>
<dbReference type="AlphaFoldDB" id="A0A453Q5M4"/>
<proteinExistence type="inferred from homology"/>
<evidence type="ECO:0000256" key="1">
    <source>
        <dbReference type="ARBA" id="ARBA00004123"/>
    </source>
</evidence>
<keyword evidence="6" id="KW-1185">Reference proteome</keyword>
<dbReference type="PANTHER" id="PTHR12972">
    <property type="entry name" value="DOWNSTREAM NEIGHBOR OF SON"/>
    <property type="match status" value="1"/>
</dbReference>
<dbReference type="GO" id="GO:0033260">
    <property type="term" value="P:nuclear DNA replication"/>
    <property type="evidence" value="ECO:0007669"/>
    <property type="project" value="TreeGrafter"/>
</dbReference>
<name>A0A453Q5M4_AEGTS</name>
<sequence length="47" mass="5390">MLRKNLLNIFYVYTAQFPALFICGNCSKKRSCNAYLSQSTRGVRSLL</sequence>
<keyword evidence="2" id="KW-0217">Developmental protein</keyword>
<protein>
    <submittedName>
        <fullName evidence="5">Uncharacterized protein</fullName>
    </submittedName>
</protein>
<dbReference type="PANTHER" id="PTHR12972:SF0">
    <property type="entry name" value="PROTEIN DOWNSTREAM NEIGHBOR OF SON"/>
    <property type="match status" value="1"/>
</dbReference>